<evidence type="ECO:0000259" key="4">
    <source>
        <dbReference type="PROSITE" id="PS01124"/>
    </source>
</evidence>
<dbReference type="EMBL" id="CP004121">
    <property type="protein sequence ID" value="AGF57270.1"/>
    <property type="molecule type" value="Genomic_DNA"/>
</dbReference>
<dbReference type="AlphaFoldDB" id="M1LVU1"/>
<dbReference type="PROSITE" id="PS01124">
    <property type="entry name" value="HTH_ARAC_FAMILY_2"/>
    <property type="match status" value="1"/>
</dbReference>
<dbReference type="STRING" id="36745.CLSAP_32800"/>
<dbReference type="KEGG" id="csr:Cspa_c35090"/>
<name>M1LVU1_9CLOT</name>
<accession>M1LVU1</accession>
<gene>
    <name evidence="5" type="ORF">Cspa_c35090</name>
</gene>
<proteinExistence type="predicted"/>
<reference evidence="5 6" key="1">
    <citation type="submission" date="2013-02" db="EMBL/GenBank/DDBJ databases">
        <title>Genome sequence of Clostridium saccharoperbutylacetonicum N1-4(HMT).</title>
        <authorList>
            <person name="Poehlein A."/>
            <person name="Daniel R."/>
        </authorList>
    </citation>
    <scope>NUCLEOTIDE SEQUENCE [LARGE SCALE GENOMIC DNA]</scope>
    <source>
        <strain evidence="6">N1-4(HMT)</strain>
    </source>
</reference>
<organism evidence="5 6">
    <name type="scientific">Clostridium saccharoperbutylacetonicum N1-4(HMT)</name>
    <dbReference type="NCBI Taxonomy" id="931276"/>
    <lineage>
        <taxon>Bacteria</taxon>
        <taxon>Bacillati</taxon>
        <taxon>Bacillota</taxon>
        <taxon>Clostridia</taxon>
        <taxon>Eubacteriales</taxon>
        <taxon>Clostridiaceae</taxon>
        <taxon>Clostridium</taxon>
    </lineage>
</organism>
<sequence length="259" mass="30070">MKFVTEEVNKSYIEVKHTDKEGILQYAYCLFDYGIMPAPASTAVHIAFIIDGIGHYNGMKIKTGDVLAYGINKEPMISRVENVAVFIVSIEFWLFYQMTGITPAACQDIILFKEEDSIYKIGNKLFTHSPEKWMYIVEDYINEIQDSGKYKFTNQMTRVFNAANLCHIQNQKSFKEIASDLNISYRQLQRDFNTILGITLKEYESIARFHKAVNHLEEKNIVQSAVEAGYWDQSHMIREFKRMCGYTPTYIKKNQTNEV</sequence>
<dbReference type="InterPro" id="IPR050204">
    <property type="entry name" value="AraC_XylS_family_regulators"/>
</dbReference>
<dbReference type="SUPFAM" id="SSF46689">
    <property type="entry name" value="Homeodomain-like"/>
    <property type="match status" value="1"/>
</dbReference>
<protein>
    <submittedName>
        <fullName evidence="5">AraC-type DNA-binding domain-containing protein</fullName>
    </submittedName>
</protein>
<dbReference type="RefSeq" id="WP_015393586.1">
    <property type="nucleotide sequence ID" value="NC_020291.1"/>
</dbReference>
<dbReference type="GO" id="GO:0003700">
    <property type="term" value="F:DNA-binding transcription factor activity"/>
    <property type="evidence" value="ECO:0007669"/>
    <property type="project" value="InterPro"/>
</dbReference>
<dbReference type="PANTHER" id="PTHR46796">
    <property type="entry name" value="HTH-TYPE TRANSCRIPTIONAL ACTIVATOR RHAS-RELATED"/>
    <property type="match status" value="1"/>
</dbReference>
<dbReference type="HOGENOM" id="CLU_1072440_0_0_9"/>
<dbReference type="InterPro" id="IPR018060">
    <property type="entry name" value="HTH_AraC"/>
</dbReference>
<dbReference type="GO" id="GO:0043565">
    <property type="term" value="F:sequence-specific DNA binding"/>
    <property type="evidence" value="ECO:0007669"/>
    <property type="project" value="InterPro"/>
</dbReference>
<keyword evidence="3" id="KW-0804">Transcription</keyword>
<feature type="domain" description="HTH araC/xylS-type" evidence="4">
    <location>
        <begin position="167"/>
        <end position="254"/>
    </location>
</feature>
<dbReference type="InterPro" id="IPR009057">
    <property type="entry name" value="Homeodomain-like_sf"/>
</dbReference>
<dbReference type="Proteomes" id="UP000011728">
    <property type="component" value="Chromosome"/>
</dbReference>
<keyword evidence="2 5" id="KW-0238">DNA-binding</keyword>
<dbReference type="eggNOG" id="COG2207">
    <property type="taxonomic scope" value="Bacteria"/>
</dbReference>
<dbReference type="PANTHER" id="PTHR46796:SF13">
    <property type="entry name" value="HTH-TYPE TRANSCRIPTIONAL ACTIVATOR RHAS"/>
    <property type="match status" value="1"/>
</dbReference>
<evidence type="ECO:0000256" key="3">
    <source>
        <dbReference type="ARBA" id="ARBA00023163"/>
    </source>
</evidence>
<evidence type="ECO:0000313" key="5">
    <source>
        <dbReference type="EMBL" id="AGF57270.1"/>
    </source>
</evidence>
<evidence type="ECO:0000313" key="6">
    <source>
        <dbReference type="Proteomes" id="UP000011728"/>
    </source>
</evidence>
<keyword evidence="1" id="KW-0805">Transcription regulation</keyword>
<dbReference type="Gene3D" id="1.10.10.60">
    <property type="entry name" value="Homeodomain-like"/>
    <property type="match status" value="1"/>
</dbReference>
<dbReference type="OrthoDB" id="323290at2"/>
<dbReference type="SMART" id="SM00342">
    <property type="entry name" value="HTH_ARAC"/>
    <property type="match status" value="1"/>
</dbReference>
<evidence type="ECO:0000256" key="1">
    <source>
        <dbReference type="ARBA" id="ARBA00023015"/>
    </source>
</evidence>
<dbReference type="Pfam" id="PF12833">
    <property type="entry name" value="HTH_18"/>
    <property type="match status" value="1"/>
</dbReference>
<evidence type="ECO:0000256" key="2">
    <source>
        <dbReference type="ARBA" id="ARBA00023125"/>
    </source>
</evidence>
<keyword evidence="6" id="KW-1185">Reference proteome</keyword>
<dbReference type="PATRIC" id="fig|931276.5.peg.3535"/>